<protein>
    <submittedName>
        <fullName evidence="2">Protein phosphatase</fullName>
        <ecNumber evidence="2">3.1.3.16</ecNumber>
    </submittedName>
</protein>
<dbReference type="InterPro" id="IPR015655">
    <property type="entry name" value="PP2C"/>
</dbReference>
<feature type="domain" description="PPM-type phosphatase" evidence="1">
    <location>
        <begin position="1"/>
        <end position="183"/>
    </location>
</feature>
<dbReference type="Pfam" id="PF13672">
    <property type="entry name" value="PP2C_2"/>
    <property type="match status" value="1"/>
</dbReference>
<dbReference type="PROSITE" id="PS51746">
    <property type="entry name" value="PPM_2"/>
    <property type="match status" value="1"/>
</dbReference>
<name>A0A7Y9I2B9_9ACTN</name>
<dbReference type="SUPFAM" id="SSF81606">
    <property type="entry name" value="PP2C-like"/>
    <property type="match status" value="1"/>
</dbReference>
<dbReference type="AlphaFoldDB" id="A0A7Y9I2B9"/>
<dbReference type="Gene3D" id="3.60.40.10">
    <property type="entry name" value="PPM-type phosphatase domain"/>
    <property type="match status" value="1"/>
</dbReference>
<dbReference type="SMART" id="SM00332">
    <property type="entry name" value="PP2Cc"/>
    <property type="match status" value="1"/>
</dbReference>
<dbReference type="InterPro" id="IPR036457">
    <property type="entry name" value="PPM-type-like_dom_sf"/>
</dbReference>
<proteinExistence type="predicted"/>
<comment type="caution">
    <text evidence="2">The sequence shown here is derived from an EMBL/GenBank/DDBJ whole genome shotgun (WGS) entry which is preliminary data.</text>
</comment>
<gene>
    <name evidence="2" type="ORF">BKA15_000069</name>
</gene>
<dbReference type="GO" id="GO:0004722">
    <property type="term" value="F:protein serine/threonine phosphatase activity"/>
    <property type="evidence" value="ECO:0007669"/>
    <property type="project" value="UniProtKB-EC"/>
</dbReference>
<dbReference type="EC" id="3.1.3.16" evidence="2"/>
<organism evidence="2 3">
    <name type="scientific">Microlunatus parietis</name>
    <dbReference type="NCBI Taxonomy" id="682979"/>
    <lineage>
        <taxon>Bacteria</taxon>
        <taxon>Bacillati</taxon>
        <taxon>Actinomycetota</taxon>
        <taxon>Actinomycetes</taxon>
        <taxon>Propionibacteriales</taxon>
        <taxon>Propionibacteriaceae</taxon>
        <taxon>Microlunatus</taxon>
    </lineage>
</organism>
<dbReference type="EMBL" id="JACCBU010000001">
    <property type="protein sequence ID" value="NYE68740.1"/>
    <property type="molecule type" value="Genomic_DNA"/>
</dbReference>
<keyword evidence="3" id="KW-1185">Reference proteome</keyword>
<evidence type="ECO:0000313" key="3">
    <source>
        <dbReference type="Proteomes" id="UP000569914"/>
    </source>
</evidence>
<reference evidence="2 3" key="1">
    <citation type="submission" date="2020-07" db="EMBL/GenBank/DDBJ databases">
        <title>Sequencing the genomes of 1000 actinobacteria strains.</title>
        <authorList>
            <person name="Klenk H.-P."/>
        </authorList>
    </citation>
    <scope>NUCLEOTIDE SEQUENCE [LARGE SCALE GENOMIC DNA]</scope>
    <source>
        <strain evidence="2 3">DSM 22083</strain>
    </source>
</reference>
<keyword evidence="2" id="KW-0378">Hydrolase</keyword>
<dbReference type="InterPro" id="IPR001932">
    <property type="entry name" value="PPM-type_phosphatase-like_dom"/>
</dbReference>
<dbReference type="PANTHER" id="PTHR47992">
    <property type="entry name" value="PROTEIN PHOSPHATASE"/>
    <property type="match status" value="1"/>
</dbReference>
<sequence>MSSAAIVHDHPDLTGFLAEVIEVAHRQLRDDAELHPERRGMSTTLTAIMSDGETCAMAHVGDSRAYLLRDGFLTQLSHDHTLVQRLIDTGELTEEEALSYPYRSVVLQAVDDRQPPVPDLCELELMVGDRLLICSDGLSDLVDDQQIADLLYIHDLDDAAKALIAAAVDRGGRDNITCVIGEVETGPLIRRHGHFVGACGPDNLIDPTPVRLSSAPVRMGA</sequence>
<dbReference type="SMART" id="SM00331">
    <property type="entry name" value="PP2C_SIG"/>
    <property type="match status" value="1"/>
</dbReference>
<accession>A0A7Y9I2B9</accession>
<evidence type="ECO:0000259" key="1">
    <source>
        <dbReference type="PROSITE" id="PS51746"/>
    </source>
</evidence>
<evidence type="ECO:0000313" key="2">
    <source>
        <dbReference type="EMBL" id="NYE68740.1"/>
    </source>
</evidence>
<dbReference type="CDD" id="cd00143">
    <property type="entry name" value="PP2Cc"/>
    <property type="match status" value="1"/>
</dbReference>
<dbReference type="Proteomes" id="UP000569914">
    <property type="component" value="Unassembled WGS sequence"/>
</dbReference>